<feature type="domain" description="Homoserine dehydrogenase catalytic" evidence="6">
    <location>
        <begin position="155"/>
        <end position="333"/>
    </location>
</feature>
<dbReference type="SUPFAM" id="SSF51735">
    <property type="entry name" value="NAD(P)-binding Rossmann-fold domains"/>
    <property type="match status" value="1"/>
</dbReference>
<dbReference type="EMBL" id="JAOQIO010000024">
    <property type="protein sequence ID" value="MCU6792518.1"/>
    <property type="molecule type" value="Genomic_DNA"/>
</dbReference>
<comment type="similarity">
    <text evidence="1 5">Belongs to the homoserine dehydrogenase family.</text>
</comment>
<dbReference type="PANTHER" id="PTHR43331:SF1">
    <property type="entry name" value="HOMOSERINE DEHYDROGENASE"/>
    <property type="match status" value="1"/>
</dbReference>
<keyword evidence="4" id="KW-0791">Threonine biosynthesis</keyword>
<dbReference type="PANTHER" id="PTHR43331">
    <property type="entry name" value="HOMOSERINE DEHYDROGENASE"/>
    <property type="match status" value="1"/>
</dbReference>
<comment type="pathway">
    <text evidence="4">Amino-acid biosynthesis; L-threonine biosynthesis; L-threonine from L-aspartate: step 3/5.</text>
</comment>
<evidence type="ECO:0000256" key="4">
    <source>
        <dbReference type="RuleBase" id="RU000579"/>
    </source>
</evidence>
<keyword evidence="8" id="KW-1185">Reference proteome</keyword>
<dbReference type="InterPro" id="IPR022697">
    <property type="entry name" value="HDH_short"/>
</dbReference>
<dbReference type="Gene3D" id="3.40.50.720">
    <property type="entry name" value="NAD(P)-binding Rossmann-like Domain"/>
    <property type="match status" value="1"/>
</dbReference>
<evidence type="ECO:0000256" key="2">
    <source>
        <dbReference type="ARBA" id="ARBA00013213"/>
    </source>
</evidence>
<dbReference type="GO" id="GO:0004412">
    <property type="term" value="F:homoserine dehydrogenase activity"/>
    <property type="evidence" value="ECO:0007669"/>
    <property type="project" value="UniProtKB-EC"/>
</dbReference>
<evidence type="ECO:0000256" key="1">
    <source>
        <dbReference type="ARBA" id="ARBA00006753"/>
    </source>
</evidence>
<comment type="caution">
    <text evidence="7">The sequence shown here is derived from an EMBL/GenBank/DDBJ whole genome shotgun (WGS) entry which is preliminary data.</text>
</comment>
<dbReference type="InterPro" id="IPR019811">
    <property type="entry name" value="HDH_CS"/>
</dbReference>
<gene>
    <name evidence="7" type="ORF">OB236_10295</name>
</gene>
<dbReference type="EC" id="1.1.1.3" evidence="2 4"/>
<name>A0ABT2UCZ8_9BACL</name>
<sequence>MQKKIILTGYGTVAKELIKLINLNGALIKEKYGFDLLVIGIVGSKGMIYDEKGIELSRLIEFGTGSEALLSYSESCKLPITEPIFNGDVLIECTPTNIETGEPALGYIQKAITNGMDIVFVSKGALVKSFDKIKTQAARRNSRLKYSGATAAALPTLDIGEYSLAGCTITRIEGILNGTSNFILASMSENNLSFEEGLKIAQEKGIAESNPALDVQGFDAACKILLLANGFFGSSLSIDDVKINGIELVTKEDITVAKQNGRTLKLLASAYKEAENVIVEVKPCELESKHPLAHVNGTNKGVVFETIEMGVVCATGGASHPRGAAAAALKDVINLYRETISGQSIDFSSKQHGM</sequence>
<dbReference type="SUPFAM" id="SSF55347">
    <property type="entry name" value="Glyceraldehyde-3-phosphate dehydrogenase-like, C-terminal domain"/>
    <property type="match status" value="1"/>
</dbReference>
<evidence type="ECO:0000259" key="6">
    <source>
        <dbReference type="Pfam" id="PF00742"/>
    </source>
</evidence>
<reference evidence="7 8" key="1">
    <citation type="submission" date="2022-09" db="EMBL/GenBank/DDBJ databases">
        <authorList>
            <person name="Han X.L."/>
            <person name="Wang Q."/>
            <person name="Lu T."/>
        </authorList>
    </citation>
    <scope>NUCLEOTIDE SEQUENCE [LARGE SCALE GENOMIC DNA]</scope>
    <source>
        <strain evidence="7 8">WQ 127069</strain>
    </source>
</reference>
<dbReference type="PROSITE" id="PS01042">
    <property type="entry name" value="HOMOSER_DHGENASE"/>
    <property type="match status" value="1"/>
</dbReference>
<dbReference type="Proteomes" id="UP001652445">
    <property type="component" value="Unassembled WGS sequence"/>
</dbReference>
<comment type="pathway">
    <text evidence="4">Amino-acid biosynthesis; L-methionine biosynthesis via de novo pathway; L-homoserine from L-aspartate: step 3/3.</text>
</comment>
<organism evidence="7 8">
    <name type="scientific">Paenibacillus baimaensis</name>
    <dbReference type="NCBI Taxonomy" id="2982185"/>
    <lineage>
        <taxon>Bacteria</taxon>
        <taxon>Bacillati</taxon>
        <taxon>Bacillota</taxon>
        <taxon>Bacilli</taxon>
        <taxon>Bacillales</taxon>
        <taxon>Paenibacillaceae</taxon>
        <taxon>Paenibacillus</taxon>
    </lineage>
</organism>
<evidence type="ECO:0000313" key="8">
    <source>
        <dbReference type="Proteomes" id="UP001652445"/>
    </source>
</evidence>
<protein>
    <recommendedName>
        <fullName evidence="2 4">Homoserine dehydrogenase</fullName>
        <ecNumber evidence="2 4">1.1.1.3</ecNumber>
    </recommendedName>
</protein>
<proteinExistence type="inferred from homology"/>
<comment type="catalytic activity">
    <reaction evidence="4">
        <text>L-homoserine + NADP(+) = L-aspartate 4-semialdehyde + NADPH + H(+)</text>
        <dbReference type="Rhea" id="RHEA:15761"/>
        <dbReference type="ChEBI" id="CHEBI:15378"/>
        <dbReference type="ChEBI" id="CHEBI:57476"/>
        <dbReference type="ChEBI" id="CHEBI:57783"/>
        <dbReference type="ChEBI" id="CHEBI:58349"/>
        <dbReference type="ChEBI" id="CHEBI:537519"/>
        <dbReference type="EC" id="1.1.1.3"/>
    </reaction>
</comment>
<evidence type="ECO:0000313" key="7">
    <source>
        <dbReference type="EMBL" id="MCU6792518.1"/>
    </source>
</evidence>
<evidence type="ECO:0000256" key="5">
    <source>
        <dbReference type="RuleBase" id="RU004171"/>
    </source>
</evidence>
<accession>A0ABT2UCZ8</accession>
<evidence type="ECO:0000256" key="3">
    <source>
        <dbReference type="ARBA" id="ARBA00023002"/>
    </source>
</evidence>
<keyword evidence="4" id="KW-0521">NADP</keyword>
<dbReference type="RefSeq" id="WP_262683908.1">
    <property type="nucleotide sequence ID" value="NZ_JAOQIO010000024.1"/>
</dbReference>
<keyword evidence="4" id="KW-0486">Methionine biosynthesis</keyword>
<dbReference type="NCBIfam" id="NF005290">
    <property type="entry name" value="PRK06813.1"/>
    <property type="match status" value="1"/>
</dbReference>
<dbReference type="Pfam" id="PF00742">
    <property type="entry name" value="Homoserine_dh"/>
    <property type="match status" value="1"/>
</dbReference>
<dbReference type="InterPro" id="IPR001342">
    <property type="entry name" value="HDH_cat"/>
</dbReference>
<dbReference type="Gene3D" id="3.30.360.10">
    <property type="entry name" value="Dihydrodipicolinate Reductase, domain 2"/>
    <property type="match status" value="1"/>
</dbReference>
<dbReference type="PIRSF" id="PIRSF036497">
    <property type="entry name" value="HDH_short"/>
    <property type="match status" value="1"/>
</dbReference>
<dbReference type="InterPro" id="IPR036291">
    <property type="entry name" value="NAD(P)-bd_dom_sf"/>
</dbReference>
<keyword evidence="3 4" id="KW-0560">Oxidoreductase</keyword>
<keyword evidence="4" id="KW-0028">Amino-acid biosynthesis</keyword>